<dbReference type="SUPFAM" id="SSF51569">
    <property type="entry name" value="Aldolase"/>
    <property type="match status" value="1"/>
</dbReference>
<comment type="similarity">
    <text evidence="2">Belongs to the KHG/KDPG aldolase family.</text>
</comment>
<evidence type="ECO:0000313" key="7">
    <source>
        <dbReference type="Proteomes" id="UP001600894"/>
    </source>
</evidence>
<evidence type="ECO:0000256" key="3">
    <source>
        <dbReference type="ARBA" id="ARBA00011233"/>
    </source>
</evidence>
<dbReference type="NCBIfam" id="TIGR01182">
    <property type="entry name" value="eda"/>
    <property type="match status" value="1"/>
</dbReference>
<name>A0ABQ0B0C2_9FIRM</name>
<comment type="caution">
    <text evidence="6">The sequence shown here is derived from an EMBL/GenBank/DDBJ whole genome shotgun (WGS) entry which is preliminary data.</text>
</comment>
<dbReference type="Proteomes" id="UP001600894">
    <property type="component" value="Unassembled WGS sequence"/>
</dbReference>
<evidence type="ECO:0000256" key="2">
    <source>
        <dbReference type="ARBA" id="ARBA00006906"/>
    </source>
</evidence>
<keyword evidence="7" id="KW-1185">Reference proteome</keyword>
<dbReference type="CDD" id="cd00452">
    <property type="entry name" value="KDPG_aldolase"/>
    <property type="match status" value="1"/>
</dbReference>
<accession>A0ABQ0B0C2</accession>
<protein>
    <submittedName>
        <fullName evidence="6">Bifunctional 4-hydroxy-2-oxoglutarate aldolase/2-dehydro-3-deoxy-phosphogluconate aldolase</fullName>
    </submittedName>
</protein>
<proteinExistence type="inferred from homology"/>
<dbReference type="Gene3D" id="3.20.20.70">
    <property type="entry name" value="Aldolase class I"/>
    <property type="match status" value="1"/>
</dbReference>
<sequence>MKKEQVLARLKEDCLVAVVRAKNLEQGEKVIDSIVAGGINFIEICMTVDEGSPIDLIANMVEKYKDNDKVVIGAGTVLDPETARMAIMAGANYVVSPGLNLETIKMCNRYRVPMLPGVMTPTEAITAMEAGCDVIKIFPGNIVGPAAISSFKGPLPQGEFMPSGGVDVDNVDKWIKAGAYAVGTGSSLTKGANTGDFAAVTAKAQEFVAAVAAARAK</sequence>
<dbReference type="InterPro" id="IPR013785">
    <property type="entry name" value="Aldolase_TIM"/>
</dbReference>
<evidence type="ECO:0000256" key="5">
    <source>
        <dbReference type="ARBA" id="ARBA00023277"/>
    </source>
</evidence>
<dbReference type="EMBL" id="BAABXL010000001">
    <property type="protein sequence ID" value="GAA6269696.1"/>
    <property type="molecule type" value="Genomic_DNA"/>
</dbReference>
<keyword evidence="5" id="KW-0119">Carbohydrate metabolism</keyword>
<evidence type="ECO:0000256" key="4">
    <source>
        <dbReference type="ARBA" id="ARBA00023239"/>
    </source>
</evidence>
<reference evidence="6 7" key="1">
    <citation type="submission" date="2024-04" db="EMBL/GenBank/DDBJ databases">
        <title>Defined microbial consortia suppress multidrug-resistant proinflammatory Enterobacteriaceae via ecological control.</title>
        <authorList>
            <person name="Furuichi M."/>
            <person name="Kawaguchi T."/>
            <person name="Pust M."/>
            <person name="Yasuma K."/>
            <person name="Plichta D."/>
            <person name="Hasegawa N."/>
            <person name="Ohya T."/>
            <person name="Bhattarai S."/>
            <person name="Sasajima S."/>
            <person name="Aoto Y."/>
            <person name="Tuganbaev T."/>
            <person name="Yaginuma M."/>
            <person name="Ueda M."/>
            <person name="Okahashi N."/>
            <person name="Amafuji K."/>
            <person name="Kiridooshi Y."/>
            <person name="Sugita K."/>
            <person name="Strazar M."/>
            <person name="Skelly A."/>
            <person name="Suda W."/>
            <person name="Hattori M."/>
            <person name="Nakamoto N."/>
            <person name="Caballero S."/>
            <person name="Norman J."/>
            <person name="Olle B."/>
            <person name="Tanoue T."/>
            <person name="Arita M."/>
            <person name="Bucci V."/>
            <person name="Atarashi K."/>
            <person name="Xavier R."/>
            <person name="Honda K."/>
        </authorList>
    </citation>
    <scope>NUCLEOTIDE SEQUENCE [LARGE SCALE GENOMIC DNA]</scope>
    <source>
        <strain evidence="7">f13</strain>
    </source>
</reference>
<dbReference type="RefSeq" id="WP_176254541.1">
    <property type="nucleotide sequence ID" value="NZ_BAABXL010000001.1"/>
</dbReference>
<evidence type="ECO:0000256" key="1">
    <source>
        <dbReference type="ARBA" id="ARBA00004761"/>
    </source>
</evidence>
<organism evidence="6 7">
    <name type="scientific">Enterocloster alcoholdehydrogenati</name>
    <dbReference type="NCBI Taxonomy" id="2547410"/>
    <lineage>
        <taxon>Bacteria</taxon>
        <taxon>Bacillati</taxon>
        <taxon>Bacillota</taxon>
        <taxon>Clostridia</taxon>
        <taxon>Lachnospirales</taxon>
        <taxon>Lachnospiraceae</taxon>
        <taxon>Enterocloster</taxon>
    </lineage>
</organism>
<evidence type="ECO:0000313" key="6">
    <source>
        <dbReference type="EMBL" id="GAA6269696.1"/>
    </source>
</evidence>
<comment type="subunit">
    <text evidence="3">Homotrimer.</text>
</comment>
<dbReference type="PANTHER" id="PTHR30246:SF1">
    <property type="entry name" value="2-DEHYDRO-3-DEOXY-6-PHOSPHOGALACTONATE ALDOLASE-RELATED"/>
    <property type="match status" value="1"/>
</dbReference>
<gene>
    <name evidence="6" type="ORF">F130042H8_27560</name>
</gene>
<dbReference type="PANTHER" id="PTHR30246">
    <property type="entry name" value="2-KETO-3-DEOXY-6-PHOSPHOGLUCONATE ALDOLASE"/>
    <property type="match status" value="1"/>
</dbReference>
<dbReference type="InterPro" id="IPR000887">
    <property type="entry name" value="Aldlse_KDPG_KHG"/>
</dbReference>
<comment type="pathway">
    <text evidence="1">Carbohydrate acid metabolism.</text>
</comment>
<keyword evidence="4" id="KW-0456">Lyase</keyword>
<dbReference type="NCBIfam" id="NF005119">
    <property type="entry name" value="PRK06552.1"/>
    <property type="match status" value="1"/>
</dbReference>
<dbReference type="Pfam" id="PF01081">
    <property type="entry name" value="Aldolase"/>
    <property type="match status" value="1"/>
</dbReference>